<dbReference type="PANTHER" id="PTHR43591">
    <property type="entry name" value="METHYLTRANSFERASE"/>
    <property type="match status" value="1"/>
</dbReference>
<reference evidence="2 3" key="1">
    <citation type="submission" date="2022-10" db="EMBL/GenBank/DDBJ databases">
        <title>Draft genome sequence of Streptomyces sp. YSPA8.</title>
        <authorList>
            <person name="Moriuchi R."/>
            <person name="Dohra H."/>
            <person name="Yamamura H."/>
            <person name="Kodani S."/>
        </authorList>
    </citation>
    <scope>NUCLEOTIDE SEQUENCE [LARGE SCALE GENOMIC DNA]</scope>
    <source>
        <strain evidence="2 3">YSPA8</strain>
    </source>
</reference>
<proteinExistence type="predicted"/>
<organism evidence="2 3">
    <name type="scientific">Streptomyces yaizuensis</name>
    <dbReference type="NCBI Taxonomy" id="2989713"/>
    <lineage>
        <taxon>Bacteria</taxon>
        <taxon>Bacillati</taxon>
        <taxon>Actinomycetota</taxon>
        <taxon>Actinomycetes</taxon>
        <taxon>Kitasatosporales</taxon>
        <taxon>Streptomycetaceae</taxon>
        <taxon>Streptomyces</taxon>
    </lineage>
</organism>
<keyword evidence="2" id="KW-0808">Transferase</keyword>
<sequence length="280" mass="30054">MGRRRPRGGMPAVFDGVSQRYDRDGVEFFGPAGERLVALTGIGPGEWVLDIGCGRGAVLFPAARAAGPTGRAVGVDLAPGMVEATRHEAALRGLVQVTTQVRDGQDPPFPAGSFDAVTGGMSIHMLGDLPAAYRAYHRLLAPGGRLGLSAPATVTEPEPEVFGLASVARMAADHDTGSGVYPYTPAFGGPERVRAELTAAGFHDVRVHRETGLLTAADPAALLRWTWGHGMRLLWERVPPRLRPGYERLITSEARRRSTSPERTVLRVPLLYVIARRDPL</sequence>
<dbReference type="CDD" id="cd02440">
    <property type="entry name" value="AdoMet_MTases"/>
    <property type="match status" value="1"/>
</dbReference>
<dbReference type="InterPro" id="IPR029063">
    <property type="entry name" value="SAM-dependent_MTases_sf"/>
</dbReference>
<dbReference type="GO" id="GO:0008168">
    <property type="term" value="F:methyltransferase activity"/>
    <property type="evidence" value="ECO:0007669"/>
    <property type="project" value="UniProtKB-KW"/>
</dbReference>
<dbReference type="Gene3D" id="3.40.50.150">
    <property type="entry name" value="Vaccinia Virus protein VP39"/>
    <property type="match status" value="1"/>
</dbReference>
<gene>
    <name evidence="2" type="ORF">SYYSPA8_21260</name>
</gene>
<keyword evidence="3" id="KW-1185">Reference proteome</keyword>
<dbReference type="GO" id="GO:0032259">
    <property type="term" value="P:methylation"/>
    <property type="evidence" value="ECO:0007669"/>
    <property type="project" value="UniProtKB-KW"/>
</dbReference>
<evidence type="ECO:0000313" key="3">
    <source>
        <dbReference type="Proteomes" id="UP001291653"/>
    </source>
</evidence>
<dbReference type="Proteomes" id="UP001291653">
    <property type="component" value="Unassembled WGS sequence"/>
</dbReference>
<name>A0ABQ5P2Q6_9ACTN</name>
<dbReference type="InterPro" id="IPR041698">
    <property type="entry name" value="Methyltransf_25"/>
</dbReference>
<dbReference type="RefSeq" id="WP_323448893.1">
    <property type="nucleotide sequence ID" value="NZ_BSBI01000009.1"/>
</dbReference>
<protein>
    <submittedName>
        <fullName evidence="2">Methyltransferase domain-containing protein</fullName>
    </submittedName>
</protein>
<comment type="caution">
    <text evidence="2">The sequence shown here is derived from an EMBL/GenBank/DDBJ whole genome shotgun (WGS) entry which is preliminary data.</text>
</comment>
<accession>A0ABQ5P2Q6</accession>
<dbReference type="SUPFAM" id="SSF53335">
    <property type="entry name" value="S-adenosyl-L-methionine-dependent methyltransferases"/>
    <property type="match status" value="1"/>
</dbReference>
<dbReference type="PANTHER" id="PTHR43591:SF99">
    <property type="entry name" value="OS06G0646000 PROTEIN"/>
    <property type="match status" value="1"/>
</dbReference>
<evidence type="ECO:0000313" key="2">
    <source>
        <dbReference type="EMBL" id="GLF96871.1"/>
    </source>
</evidence>
<dbReference type="Pfam" id="PF13649">
    <property type="entry name" value="Methyltransf_25"/>
    <property type="match status" value="1"/>
</dbReference>
<feature type="domain" description="Methyltransferase" evidence="1">
    <location>
        <begin position="48"/>
        <end position="144"/>
    </location>
</feature>
<keyword evidence="2" id="KW-0489">Methyltransferase</keyword>
<evidence type="ECO:0000259" key="1">
    <source>
        <dbReference type="Pfam" id="PF13649"/>
    </source>
</evidence>
<dbReference type="EMBL" id="BSBI01000009">
    <property type="protein sequence ID" value="GLF96871.1"/>
    <property type="molecule type" value="Genomic_DNA"/>
</dbReference>